<sequence>MQNMPKHDREVICAIVTHALALGYEVACADTELDWTTDPAAIFADLGECDEERISFRKPGDPTRKHWVYLVYGNGEGETVCDYRADAETREILAVADALASVQDMEALALQHRKPFTEDVGGDLQLSIAWTGTGFMYGLARGPDAPSLDLRRLQAVSWLATRPADDYRSAATVDQVVAVMAEVDKVPHLIERAA</sequence>
<evidence type="ECO:0000313" key="2">
    <source>
        <dbReference type="EMBL" id="AXQ68994.1"/>
    </source>
</evidence>
<protein>
    <submittedName>
        <fullName evidence="2">Uncharacterized protein</fullName>
    </submittedName>
</protein>
<dbReference type="Proteomes" id="UP000259026">
    <property type="component" value="Segment"/>
</dbReference>
<accession>A0A385EAU9</accession>
<dbReference type="EMBL" id="MH588545">
    <property type="protein sequence ID" value="AXQ68544.1"/>
    <property type="molecule type" value="Genomic_DNA"/>
</dbReference>
<gene>
    <name evidence="1" type="ORF">CcrPW_gp005</name>
    <name evidence="2" type="ORF">CcrPW_gp455</name>
</gene>
<keyword evidence="3" id="KW-1185">Reference proteome</keyword>
<reference evidence="3" key="1">
    <citation type="submission" date="2018-07" db="EMBL/GenBank/DDBJ databases">
        <title>Giant CbK-like Caulobacter bacteriophages have genetically divergent genomes.</title>
        <authorList>
            <person name="Wilson K.M."/>
            <person name="Ely B."/>
        </authorList>
    </citation>
    <scope>NUCLEOTIDE SEQUENCE [LARGE SCALE GENOMIC DNA]</scope>
</reference>
<evidence type="ECO:0000313" key="1">
    <source>
        <dbReference type="EMBL" id="AXQ68544.1"/>
    </source>
</evidence>
<organism evidence="2 3">
    <name type="scientific">Caulobacter phage CcrPW</name>
    <dbReference type="NCBI Taxonomy" id="2283271"/>
    <lineage>
        <taxon>Viruses</taxon>
        <taxon>Duplodnaviria</taxon>
        <taxon>Heunggongvirae</taxon>
        <taxon>Uroviricota</taxon>
        <taxon>Caudoviricetes</taxon>
        <taxon>Jeanschmidtviridae</taxon>
        <taxon>Colossusvirus</taxon>
        <taxon>Colossusvirus PW</taxon>
    </lineage>
</organism>
<reference evidence="2" key="2">
    <citation type="submission" date="2018-07" db="EMBL/GenBank/DDBJ databases">
        <authorList>
            <person name="Quirk P.G."/>
            <person name="Krulwich T.A."/>
        </authorList>
    </citation>
    <scope>NUCLEOTIDE SEQUENCE</scope>
</reference>
<name>A0A385EAU9_9CAUD</name>
<dbReference type="EMBL" id="MH588545">
    <property type="protein sequence ID" value="AXQ68994.1"/>
    <property type="molecule type" value="Genomic_DNA"/>
</dbReference>
<proteinExistence type="predicted"/>
<reference evidence="2 3" key="3">
    <citation type="submission" date="2018-09" db="EMBL/GenBank/DDBJ databases">
        <title>Giant CbK-like Caulobacter bacteriophages have genetically divergent genomes.</title>
        <authorList>
            <person name="Wilson K."/>
            <person name="Ely B."/>
        </authorList>
    </citation>
    <scope>NUCLEOTIDE SEQUENCE [LARGE SCALE GENOMIC DNA]</scope>
</reference>
<evidence type="ECO:0000313" key="3">
    <source>
        <dbReference type="Proteomes" id="UP000259026"/>
    </source>
</evidence>